<evidence type="ECO:0000256" key="5">
    <source>
        <dbReference type="ARBA" id="ARBA00022475"/>
    </source>
</evidence>
<comment type="subcellular location">
    <subcellularLocation>
        <location evidence="1">Cell membrane</location>
        <topology evidence="1">Multi-pass membrane protein</topology>
    </subcellularLocation>
</comment>
<evidence type="ECO:0000256" key="1">
    <source>
        <dbReference type="ARBA" id="ARBA00004651"/>
    </source>
</evidence>
<evidence type="ECO:0000256" key="13">
    <source>
        <dbReference type="SAM" id="MobiDB-lite"/>
    </source>
</evidence>
<dbReference type="Gene3D" id="3.40.50.80">
    <property type="entry name" value="Nucleotide-binding domain of ferredoxin-NADP reductase (FNR) module"/>
    <property type="match status" value="1"/>
</dbReference>
<dbReference type="EMBL" id="KK207916">
    <property type="protein sequence ID" value="EZF48878.1"/>
    <property type="molecule type" value="Genomic_DNA"/>
</dbReference>
<evidence type="ECO:0000256" key="7">
    <source>
        <dbReference type="ARBA" id="ARBA00022982"/>
    </source>
</evidence>
<dbReference type="InterPro" id="IPR017938">
    <property type="entry name" value="Riboflavin_synthase-like_b-brl"/>
</dbReference>
<dbReference type="GO" id="GO:0006879">
    <property type="term" value="P:intracellular iron ion homeostasis"/>
    <property type="evidence" value="ECO:0007669"/>
    <property type="project" value="TreeGrafter"/>
</dbReference>
<dbReference type="AlphaFoldDB" id="A0A022VT12"/>
<evidence type="ECO:0000256" key="14">
    <source>
        <dbReference type="SAM" id="Phobius"/>
    </source>
</evidence>
<feature type="compositionally biased region" description="Basic and acidic residues" evidence="13">
    <location>
        <begin position="611"/>
        <end position="623"/>
    </location>
</feature>
<keyword evidence="9" id="KW-0560">Oxidoreductase</keyword>
<dbReference type="GO" id="GO:0005886">
    <property type="term" value="C:plasma membrane"/>
    <property type="evidence" value="ECO:0007669"/>
    <property type="project" value="UniProtKB-SubCell"/>
</dbReference>
<sequence length="762" mass="86513">MPPRQWESFISSILGSESYSKPLAKRIDIPINSATTEEQLATSQLDPFSQASKYALGWVYFCIVLFVLTFFLRLYQIWGDKIRAALRKEELFSPGQTLSPQSDYELVTPSPANSHRAFFPATGPLVQPPKQDSALSSIGWVNNSIAFARWIFYRPLPVIKLGKLEFVPPSLAAAVLVLLAFIFVTLYCFLPQPLYYPHITDGSPPLAIRAGMLSVATLPWIIALSTKPNIISMFTGIGHERLNVLHRWTGYLCLFLALVHMVPFYITPVWEDGALPLFSLFIGGDYYIYGSGLAALVPLVVLCVHSLPALRHRMYELFVTLHIPVSLIFIAMMFWHCNNFLTSWHYLISSLALWGVSYLARVFYLNWLNPFRLSFLIGEESAVTILPENAVKVTILTQMKWRPGQYVYLRMPGISMLQNHPFTIASLCSDDFPSSYGSKYRDMTLVFRPFGGFTRRVLETALEKGPYKTYRAFIDGPYGGVRRELSSFDDVVFFAGGSGITAIASQLLDLIKRMRDGKARTRTVKVVWALKRPDTMDWFKEELRICRECAPPNSMFCNFYLTGAKRYDKNAEVVSHPRPQSGDFHDKLNDVFQGVASKRNSAYIREAAGGDEDKERELRRENEDSISALPNAHLAARPRIQTGHINPYFPETPNSMMSSPEENDGPNFGFPSTPTMLQKNLMRFAFFPRQKRDGWKTEYGRPDIPFMLKQFSKDFGRRTCVFVCGPPSMRVDVANTVAKLQTTVMNDPNKDELFLHTENYAI</sequence>
<dbReference type="InterPro" id="IPR013121">
    <property type="entry name" value="Fe_red_NAD-bd_6"/>
</dbReference>
<evidence type="ECO:0000256" key="4">
    <source>
        <dbReference type="ARBA" id="ARBA00022448"/>
    </source>
</evidence>
<dbReference type="Pfam" id="PF08030">
    <property type="entry name" value="NAD_binding_6"/>
    <property type="match status" value="1"/>
</dbReference>
<dbReference type="Pfam" id="PF01794">
    <property type="entry name" value="Ferric_reduct"/>
    <property type="match status" value="1"/>
</dbReference>
<dbReference type="HOGENOM" id="CLU_010365_7_1_1"/>
<keyword evidence="6 14" id="KW-0812">Transmembrane</keyword>
<accession>A0A022VT12</accession>
<evidence type="ECO:0000256" key="11">
    <source>
        <dbReference type="ARBA" id="ARBA00023136"/>
    </source>
</evidence>
<dbReference type="SFLD" id="SFLDG01168">
    <property type="entry name" value="Ferric_reductase_subgroup_(FRE"/>
    <property type="match status" value="1"/>
</dbReference>
<feature type="transmembrane region" description="Helical" evidence="14">
    <location>
        <begin position="347"/>
        <end position="367"/>
    </location>
</feature>
<dbReference type="InterPro" id="IPR039261">
    <property type="entry name" value="FNR_nucleotide-bd"/>
</dbReference>
<dbReference type="GO" id="GO:0006826">
    <property type="term" value="P:iron ion transport"/>
    <property type="evidence" value="ECO:0007669"/>
    <property type="project" value="UniProtKB-ARBA"/>
</dbReference>
<feature type="transmembrane region" description="Helical" evidence="14">
    <location>
        <begin position="55"/>
        <end position="75"/>
    </location>
</feature>
<keyword evidence="11 14" id="KW-0472">Membrane</keyword>
<reference evidence="16" key="1">
    <citation type="submission" date="2014-02" db="EMBL/GenBank/DDBJ databases">
        <title>The Genome Sequence of Trichophyton rubrum (morphotype fischeri) CBS 288.86.</title>
        <authorList>
            <consortium name="The Broad Institute Genomics Platform"/>
            <person name="Cuomo C.A."/>
            <person name="White T.C."/>
            <person name="Graser Y."/>
            <person name="Martinez-Rossi N."/>
            <person name="Heitman J."/>
            <person name="Young S.K."/>
            <person name="Zeng Q."/>
            <person name="Gargeya S."/>
            <person name="Abouelleil A."/>
            <person name="Alvarado L."/>
            <person name="Chapman S.B."/>
            <person name="Gainer-Dewar J."/>
            <person name="Goldberg J."/>
            <person name="Griggs A."/>
            <person name="Gujja S."/>
            <person name="Hansen M."/>
            <person name="Howarth C."/>
            <person name="Imamovic A."/>
            <person name="Larimer J."/>
            <person name="Martinez D."/>
            <person name="Murphy C."/>
            <person name="Pearson M.D."/>
            <person name="Persinoti G."/>
            <person name="Poon T."/>
            <person name="Priest M."/>
            <person name="Roberts A.D."/>
            <person name="Saif S."/>
            <person name="Shea T.D."/>
            <person name="Sykes S.N."/>
            <person name="Wortman J."/>
            <person name="Nusbaum C."/>
            <person name="Birren B."/>
        </authorList>
    </citation>
    <scope>NUCLEOTIDE SEQUENCE [LARGE SCALE GENOMIC DNA]</scope>
    <source>
        <strain evidence="16">CBS 288.86</strain>
    </source>
</reference>
<feature type="transmembrane region" description="Helical" evidence="14">
    <location>
        <begin position="245"/>
        <end position="266"/>
    </location>
</feature>
<dbReference type="FunFam" id="3.40.50.80:FF:000061">
    <property type="entry name" value="Metalloreductase transmembrane component, putative"/>
    <property type="match status" value="1"/>
</dbReference>
<keyword evidence="7" id="KW-0249">Electron transport</keyword>
<feature type="transmembrane region" description="Helical" evidence="14">
    <location>
        <begin position="171"/>
        <end position="194"/>
    </location>
</feature>
<name>A0A022VT12_TRIRU</name>
<protein>
    <recommendedName>
        <fullName evidence="3">ferric-chelate reductase (NADPH)</fullName>
        <ecNumber evidence="3">1.16.1.9</ecNumber>
    </recommendedName>
</protein>
<keyword evidence="10" id="KW-0406">Ion transport</keyword>
<evidence type="ECO:0000256" key="10">
    <source>
        <dbReference type="ARBA" id="ARBA00023065"/>
    </source>
</evidence>
<proteinExistence type="inferred from homology"/>
<dbReference type="InterPro" id="IPR013112">
    <property type="entry name" value="FAD-bd_8"/>
</dbReference>
<evidence type="ECO:0000256" key="8">
    <source>
        <dbReference type="ARBA" id="ARBA00022989"/>
    </source>
</evidence>
<dbReference type="PANTHER" id="PTHR32361">
    <property type="entry name" value="FERRIC/CUPRIC REDUCTASE TRANSMEMBRANE COMPONENT"/>
    <property type="match status" value="1"/>
</dbReference>
<organism evidence="16">
    <name type="scientific">Trichophyton rubrum CBS 288.86</name>
    <dbReference type="NCBI Taxonomy" id="1215330"/>
    <lineage>
        <taxon>Eukaryota</taxon>
        <taxon>Fungi</taxon>
        <taxon>Dikarya</taxon>
        <taxon>Ascomycota</taxon>
        <taxon>Pezizomycotina</taxon>
        <taxon>Eurotiomycetes</taxon>
        <taxon>Eurotiomycetidae</taxon>
        <taxon>Onygenales</taxon>
        <taxon>Arthrodermataceae</taxon>
        <taxon>Trichophyton</taxon>
    </lineage>
</organism>
<feature type="domain" description="FAD-binding FR-type" evidence="15">
    <location>
        <begin position="370"/>
        <end position="484"/>
    </location>
</feature>
<dbReference type="SFLD" id="SFLDS00052">
    <property type="entry name" value="Ferric_Reductase_Domain"/>
    <property type="match status" value="1"/>
</dbReference>
<evidence type="ECO:0000256" key="3">
    <source>
        <dbReference type="ARBA" id="ARBA00012668"/>
    </source>
</evidence>
<feature type="transmembrane region" description="Helical" evidence="14">
    <location>
        <begin position="317"/>
        <end position="335"/>
    </location>
</feature>
<dbReference type="InterPro" id="IPR051410">
    <property type="entry name" value="Ferric/Cupric_Reductase"/>
</dbReference>
<evidence type="ECO:0000256" key="6">
    <source>
        <dbReference type="ARBA" id="ARBA00022692"/>
    </source>
</evidence>
<dbReference type="SUPFAM" id="SSF52343">
    <property type="entry name" value="Ferredoxin reductase-like, C-terminal NADP-linked domain"/>
    <property type="match status" value="1"/>
</dbReference>
<evidence type="ECO:0000256" key="12">
    <source>
        <dbReference type="ARBA" id="ARBA00048483"/>
    </source>
</evidence>
<gene>
    <name evidence="16" type="ORF">H103_07546</name>
</gene>
<keyword evidence="5" id="KW-1003">Cell membrane</keyword>
<feature type="transmembrane region" description="Helical" evidence="14">
    <location>
        <begin position="206"/>
        <end position="224"/>
    </location>
</feature>
<dbReference type="PANTHER" id="PTHR32361:SF23">
    <property type="entry name" value="FERRIC-CHELATE REDUCTASE"/>
    <property type="match status" value="1"/>
</dbReference>
<comment type="catalytic activity">
    <reaction evidence="12">
        <text>2 a Fe(II)-siderophore + NADP(+) + H(+) = 2 a Fe(III)-siderophore + NADPH</text>
        <dbReference type="Rhea" id="RHEA:28795"/>
        <dbReference type="Rhea" id="RHEA-COMP:11342"/>
        <dbReference type="Rhea" id="RHEA-COMP:11344"/>
        <dbReference type="ChEBI" id="CHEBI:15378"/>
        <dbReference type="ChEBI" id="CHEBI:29033"/>
        <dbReference type="ChEBI" id="CHEBI:29034"/>
        <dbReference type="ChEBI" id="CHEBI:57783"/>
        <dbReference type="ChEBI" id="CHEBI:58349"/>
        <dbReference type="EC" id="1.16.1.9"/>
    </reaction>
</comment>
<feature type="region of interest" description="Disordered" evidence="13">
    <location>
        <begin position="607"/>
        <end position="628"/>
    </location>
</feature>
<dbReference type="EC" id="1.16.1.9" evidence="3"/>
<dbReference type="Proteomes" id="UP000023758">
    <property type="component" value="Unassembled WGS sequence"/>
</dbReference>
<dbReference type="GO" id="GO:0052851">
    <property type="term" value="F:ferric-chelate reductase (NADPH) activity"/>
    <property type="evidence" value="ECO:0007669"/>
    <property type="project" value="UniProtKB-EC"/>
</dbReference>
<dbReference type="OrthoDB" id="167398at2759"/>
<dbReference type="PROSITE" id="PS51384">
    <property type="entry name" value="FAD_FR"/>
    <property type="match status" value="1"/>
</dbReference>
<dbReference type="Pfam" id="PF08022">
    <property type="entry name" value="FAD_binding_8"/>
    <property type="match status" value="1"/>
</dbReference>
<dbReference type="CDD" id="cd06186">
    <property type="entry name" value="NOX_Duox_like_FAD_NADP"/>
    <property type="match status" value="1"/>
</dbReference>
<dbReference type="SUPFAM" id="SSF63380">
    <property type="entry name" value="Riboflavin synthase domain-like"/>
    <property type="match status" value="1"/>
</dbReference>
<evidence type="ECO:0000256" key="9">
    <source>
        <dbReference type="ARBA" id="ARBA00023002"/>
    </source>
</evidence>
<dbReference type="InterPro" id="IPR017927">
    <property type="entry name" value="FAD-bd_FR_type"/>
</dbReference>
<keyword evidence="8 14" id="KW-1133">Transmembrane helix</keyword>
<dbReference type="InterPro" id="IPR013130">
    <property type="entry name" value="Fe3_Rdtase_TM_dom"/>
</dbReference>
<evidence type="ECO:0000256" key="2">
    <source>
        <dbReference type="ARBA" id="ARBA00006278"/>
    </source>
</evidence>
<dbReference type="GO" id="GO:0015677">
    <property type="term" value="P:copper ion import"/>
    <property type="evidence" value="ECO:0007669"/>
    <property type="project" value="TreeGrafter"/>
</dbReference>
<comment type="similarity">
    <text evidence="2">Belongs to the ferric reductase (FRE) family.</text>
</comment>
<evidence type="ECO:0000259" key="15">
    <source>
        <dbReference type="PROSITE" id="PS51384"/>
    </source>
</evidence>
<feature type="transmembrane region" description="Helical" evidence="14">
    <location>
        <begin position="286"/>
        <end position="305"/>
    </location>
</feature>
<keyword evidence="4" id="KW-0813">Transport</keyword>
<evidence type="ECO:0000313" key="16">
    <source>
        <dbReference type="EMBL" id="EZF48878.1"/>
    </source>
</evidence>